<comment type="similarity">
    <text evidence="3">In the N-terminal section; belongs to the NADH:flavin oxidoreductase/NADH oxidase family.</text>
</comment>
<dbReference type="PANTHER" id="PTHR42917">
    <property type="entry name" value="2,4-DIENOYL-COA REDUCTASE"/>
    <property type="match status" value="1"/>
</dbReference>
<proteinExistence type="inferred from homology"/>
<reference evidence="12 13" key="1">
    <citation type="submission" date="2016-10" db="EMBL/GenBank/DDBJ databases">
        <title>Complete Genome Sequence of Peptococcaceae strain DCMF.</title>
        <authorList>
            <person name="Edwards R.J."/>
            <person name="Holland S.I."/>
            <person name="Deshpande N.P."/>
            <person name="Wong Y.K."/>
            <person name="Ertan H."/>
            <person name="Manefield M."/>
            <person name="Russell T.L."/>
            <person name="Lee M.J."/>
        </authorList>
    </citation>
    <scope>NUCLEOTIDE SEQUENCE [LARGE SCALE GENOMIC DNA]</scope>
    <source>
        <strain evidence="12 13">DCMF</strain>
    </source>
</reference>
<evidence type="ECO:0000256" key="9">
    <source>
        <dbReference type="ARBA" id="ARBA00023014"/>
    </source>
</evidence>
<dbReference type="GO" id="GO:0046872">
    <property type="term" value="F:metal ion binding"/>
    <property type="evidence" value="ECO:0007669"/>
    <property type="project" value="UniProtKB-KW"/>
</dbReference>
<evidence type="ECO:0000256" key="7">
    <source>
        <dbReference type="ARBA" id="ARBA00023002"/>
    </source>
</evidence>
<keyword evidence="9" id="KW-0411">Iron-sulfur</keyword>
<keyword evidence="4" id="KW-0285">Flavoprotein</keyword>
<evidence type="ECO:0000256" key="8">
    <source>
        <dbReference type="ARBA" id="ARBA00023004"/>
    </source>
</evidence>
<dbReference type="Gene3D" id="3.50.50.60">
    <property type="entry name" value="FAD/NAD(P)-binding domain"/>
    <property type="match status" value="1"/>
</dbReference>
<evidence type="ECO:0000256" key="6">
    <source>
        <dbReference type="ARBA" id="ARBA00022723"/>
    </source>
</evidence>
<organism evidence="12 13">
    <name type="scientific">Formimonas warabiya</name>
    <dbReference type="NCBI Taxonomy" id="1761012"/>
    <lineage>
        <taxon>Bacteria</taxon>
        <taxon>Bacillati</taxon>
        <taxon>Bacillota</taxon>
        <taxon>Clostridia</taxon>
        <taxon>Eubacteriales</taxon>
        <taxon>Peptococcaceae</taxon>
        <taxon>Candidatus Formimonas</taxon>
    </lineage>
</organism>
<dbReference type="SUPFAM" id="SSF51905">
    <property type="entry name" value="FAD/NAD(P)-binding domain"/>
    <property type="match status" value="1"/>
</dbReference>
<dbReference type="Pfam" id="PF00724">
    <property type="entry name" value="Oxidored_FMN"/>
    <property type="match status" value="1"/>
</dbReference>
<feature type="domain" description="NADH:flavin oxidoreductase/NADH oxidase N-terminal" evidence="10">
    <location>
        <begin position="7"/>
        <end position="339"/>
    </location>
</feature>
<evidence type="ECO:0008006" key="14">
    <source>
        <dbReference type="Google" id="ProtNLM"/>
    </source>
</evidence>
<dbReference type="Pfam" id="PF07992">
    <property type="entry name" value="Pyr_redox_2"/>
    <property type="match status" value="1"/>
</dbReference>
<dbReference type="InterPro" id="IPR013785">
    <property type="entry name" value="Aldolase_TIM"/>
</dbReference>
<keyword evidence="5" id="KW-0288">FMN</keyword>
<dbReference type="InterPro" id="IPR023753">
    <property type="entry name" value="FAD/NAD-binding_dom"/>
</dbReference>
<dbReference type="GO" id="GO:0016491">
    <property type="term" value="F:oxidoreductase activity"/>
    <property type="evidence" value="ECO:0007669"/>
    <property type="project" value="UniProtKB-KW"/>
</dbReference>
<dbReference type="Proteomes" id="UP000323521">
    <property type="component" value="Chromosome"/>
</dbReference>
<dbReference type="Gene3D" id="3.40.50.720">
    <property type="entry name" value="NAD(P)-binding Rossmann-like Domain"/>
    <property type="match status" value="1"/>
</dbReference>
<dbReference type="InterPro" id="IPR001155">
    <property type="entry name" value="OxRdtase_FMN_N"/>
</dbReference>
<dbReference type="PANTHER" id="PTHR42917:SF2">
    <property type="entry name" value="2,4-DIENOYL-COA REDUCTASE [(2E)-ENOYL-COA-PRODUCING]"/>
    <property type="match status" value="1"/>
</dbReference>
<keyword evidence="8" id="KW-0408">Iron</keyword>
<dbReference type="SUPFAM" id="SSF51395">
    <property type="entry name" value="FMN-linked oxidoreductases"/>
    <property type="match status" value="1"/>
</dbReference>
<evidence type="ECO:0000256" key="4">
    <source>
        <dbReference type="ARBA" id="ARBA00022630"/>
    </source>
</evidence>
<dbReference type="Pfam" id="PF12831">
    <property type="entry name" value="FAD_oxidored"/>
    <property type="match status" value="1"/>
</dbReference>
<dbReference type="OrthoDB" id="9772736at2"/>
<dbReference type="GO" id="GO:0051536">
    <property type="term" value="F:iron-sulfur cluster binding"/>
    <property type="evidence" value="ECO:0007669"/>
    <property type="project" value="UniProtKB-KW"/>
</dbReference>
<dbReference type="GO" id="GO:0010181">
    <property type="term" value="F:FMN binding"/>
    <property type="evidence" value="ECO:0007669"/>
    <property type="project" value="InterPro"/>
</dbReference>
<dbReference type="InterPro" id="IPR051793">
    <property type="entry name" value="NADH:flavin_oxidoreductase"/>
</dbReference>
<comment type="cofactor">
    <cofactor evidence="2">
        <name>[4Fe-4S] cluster</name>
        <dbReference type="ChEBI" id="CHEBI:49883"/>
    </cofactor>
</comment>
<evidence type="ECO:0000256" key="5">
    <source>
        <dbReference type="ARBA" id="ARBA00022643"/>
    </source>
</evidence>
<dbReference type="Gene3D" id="3.20.20.70">
    <property type="entry name" value="Aldolase class I"/>
    <property type="match status" value="1"/>
</dbReference>
<evidence type="ECO:0000259" key="11">
    <source>
        <dbReference type="Pfam" id="PF07992"/>
    </source>
</evidence>
<dbReference type="PRINTS" id="PR00368">
    <property type="entry name" value="FADPNR"/>
</dbReference>
<dbReference type="AlphaFoldDB" id="A0A3G1KW67"/>
<dbReference type="RefSeq" id="WP_148135932.1">
    <property type="nucleotide sequence ID" value="NZ_CP017634.1"/>
</dbReference>
<dbReference type="KEGG" id="fwa:DCMF_19290"/>
<keyword evidence="6" id="KW-0479">Metal-binding</keyword>
<evidence type="ECO:0000256" key="3">
    <source>
        <dbReference type="ARBA" id="ARBA00011048"/>
    </source>
</evidence>
<name>A0A3G1KW67_FORW1</name>
<keyword evidence="13" id="KW-1185">Reference proteome</keyword>
<keyword evidence="7" id="KW-0560">Oxidoreductase</keyword>
<accession>A0A3G1KW67</accession>
<comment type="cofactor">
    <cofactor evidence="1">
        <name>FMN</name>
        <dbReference type="ChEBI" id="CHEBI:58210"/>
    </cofactor>
</comment>
<sequence length="647" mass="69960">MTRQFTKLFEPGWIGKLKLRNRVVLAPMATNFAGPDGSYTQRQIDYYMERAHGGAGLLITGNHKIENQIEYFAGPRPRADGDHLIASMTDLADAVHDKGAKIALQLSAGGGRIVRPANPKVSPVSASALPSCADPAIICRPLTSAEIEYYVNAFGAAARRAEAAGFDAIEIHGHAGYLIDQFLSPVWNQRTDAYGGNLDRRLRFATEIVKAMRKAVGPDFPISFRFSVEQKIPGGRGIEEAQAIARRLEAVGVDAIHADAGCYEAIEWIFPPNYLGDACMLDMADAIKQAVKIPVIAVGNMTPEEGEAALEAGKADFIAFGRALIADPHLPNKVRRGQREEVRPCVRCNDRCFGRTSASKPLSCTVNAGVGREQAYRMRKTAHPRRVLVIGGGPAGLEAARIAAGRGHQVRLMEKGPALGGTLKAIATPSFKKELRQMVEWWKLQLCKLGVDVRLNTPVTPEASVLAWADAIVVATGGRPLRPAIPGIEGDIVVDVLDWHLERKPVRGRRVVIAGGGLSGCDTALELAMEGKDVTIVEMLDGVARNLNGAHRASLLRLLSEDGVRILAEHRIKEFRNNSLVAEGPDGQELVVEADTVIYAFGMLPDDTLARAIQSKWPEVFVIGDCLRPGKVGEAVRAGFAVGWQID</sequence>
<dbReference type="PRINTS" id="PR00469">
    <property type="entry name" value="PNDRDTASEII"/>
</dbReference>
<protein>
    <recommendedName>
        <fullName evidence="14">FAD-dependent oxidoreductase</fullName>
    </recommendedName>
</protein>
<gene>
    <name evidence="12" type="ORF">DCMF_19290</name>
</gene>
<feature type="domain" description="FAD/NAD(P)-binding" evidence="11">
    <location>
        <begin position="469"/>
        <end position="638"/>
    </location>
</feature>
<evidence type="ECO:0000256" key="1">
    <source>
        <dbReference type="ARBA" id="ARBA00001917"/>
    </source>
</evidence>
<dbReference type="InterPro" id="IPR036188">
    <property type="entry name" value="FAD/NAD-bd_sf"/>
</dbReference>
<dbReference type="CDD" id="cd02803">
    <property type="entry name" value="OYE_like_FMN_family"/>
    <property type="match status" value="1"/>
</dbReference>
<evidence type="ECO:0000259" key="10">
    <source>
        <dbReference type="Pfam" id="PF00724"/>
    </source>
</evidence>
<dbReference type="EMBL" id="CP017634">
    <property type="protein sequence ID" value="ATW26609.1"/>
    <property type="molecule type" value="Genomic_DNA"/>
</dbReference>
<evidence type="ECO:0000313" key="13">
    <source>
        <dbReference type="Proteomes" id="UP000323521"/>
    </source>
</evidence>
<evidence type="ECO:0000256" key="2">
    <source>
        <dbReference type="ARBA" id="ARBA00001966"/>
    </source>
</evidence>
<evidence type="ECO:0000313" key="12">
    <source>
        <dbReference type="EMBL" id="ATW26609.1"/>
    </source>
</evidence>